<organism evidence="2 3">
    <name type="scientific">Rubinisphaera brasiliensis (strain ATCC 49424 / DSM 5305 / JCM 21570 / IAM 15109 / NBRC 103401 / IFAM 1448)</name>
    <name type="common">Planctomyces brasiliensis</name>
    <dbReference type="NCBI Taxonomy" id="756272"/>
    <lineage>
        <taxon>Bacteria</taxon>
        <taxon>Pseudomonadati</taxon>
        <taxon>Planctomycetota</taxon>
        <taxon>Planctomycetia</taxon>
        <taxon>Planctomycetales</taxon>
        <taxon>Planctomycetaceae</taxon>
        <taxon>Rubinisphaera</taxon>
    </lineage>
</organism>
<dbReference type="Proteomes" id="UP000006860">
    <property type="component" value="Chromosome"/>
</dbReference>
<name>F0SGV9_RUBBR</name>
<feature type="transmembrane region" description="Helical" evidence="1">
    <location>
        <begin position="6"/>
        <end position="31"/>
    </location>
</feature>
<dbReference type="HOGENOM" id="CLU_1561731_0_0_0"/>
<keyword evidence="1" id="KW-0812">Transmembrane</keyword>
<dbReference type="RefSeq" id="WP_013627134.1">
    <property type="nucleotide sequence ID" value="NC_015174.1"/>
</dbReference>
<evidence type="ECO:0000313" key="3">
    <source>
        <dbReference type="Proteomes" id="UP000006860"/>
    </source>
</evidence>
<dbReference type="AlphaFoldDB" id="F0SGV9"/>
<gene>
    <name evidence="2" type="ordered locus">Plabr_0770</name>
</gene>
<accession>F0SGV9</accession>
<proteinExistence type="predicted"/>
<feature type="transmembrane region" description="Helical" evidence="1">
    <location>
        <begin position="132"/>
        <end position="153"/>
    </location>
</feature>
<evidence type="ECO:0008006" key="4">
    <source>
        <dbReference type="Google" id="ProtNLM"/>
    </source>
</evidence>
<evidence type="ECO:0000313" key="2">
    <source>
        <dbReference type="EMBL" id="ADY58394.1"/>
    </source>
</evidence>
<keyword evidence="3" id="KW-1185">Reference proteome</keyword>
<dbReference type="EMBL" id="CP002546">
    <property type="protein sequence ID" value="ADY58394.1"/>
    <property type="molecule type" value="Genomic_DNA"/>
</dbReference>
<feature type="transmembrane region" description="Helical" evidence="1">
    <location>
        <begin position="63"/>
        <end position="80"/>
    </location>
</feature>
<feature type="transmembrane region" description="Helical" evidence="1">
    <location>
        <begin position="100"/>
        <end position="120"/>
    </location>
</feature>
<protein>
    <recommendedName>
        <fullName evidence="4">Transmembrane protein</fullName>
    </recommendedName>
</protein>
<reference evidence="3" key="1">
    <citation type="submission" date="2011-02" db="EMBL/GenBank/DDBJ databases">
        <title>The complete genome of Planctomyces brasiliensis DSM 5305.</title>
        <authorList>
            <person name="Lucas S."/>
            <person name="Copeland A."/>
            <person name="Lapidus A."/>
            <person name="Bruce D."/>
            <person name="Goodwin L."/>
            <person name="Pitluck S."/>
            <person name="Kyrpides N."/>
            <person name="Mavromatis K."/>
            <person name="Pagani I."/>
            <person name="Ivanova N."/>
            <person name="Ovchinnikova G."/>
            <person name="Lu M."/>
            <person name="Detter J.C."/>
            <person name="Han C."/>
            <person name="Land M."/>
            <person name="Hauser L."/>
            <person name="Markowitz V."/>
            <person name="Cheng J.-F."/>
            <person name="Hugenholtz P."/>
            <person name="Woyke T."/>
            <person name="Wu D."/>
            <person name="Tindall B."/>
            <person name="Pomrenke H.G."/>
            <person name="Brambilla E."/>
            <person name="Klenk H.-P."/>
            <person name="Eisen J.A."/>
        </authorList>
    </citation>
    <scope>NUCLEOTIDE SEQUENCE [LARGE SCALE GENOMIC DNA]</scope>
    <source>
        <strain evidence="3">ATCC 49424 / DSM 5305 / JCM 21570 / NBRC 103401 / IFAM 1448</strain>
    </source>
</reference>
<keyword evidence="1" id="KW-1133">Transmembrane helix</keyword>
<keyword evidence="1" id="KW-0472">Membrane</keyword>
<evidence type="ECO:0000256" key="1">
    <source>
        <dbReference type="SAM" id="Phobius"/>
    </source>
</evidence>
<dbReference type="KEGG" id="pbs:Plabr_0770"/>
<sequence length="171" mass="19050">MTNKSLRWTVVGSLIQGLMGIVAGELFSSLLDGYAPYYRSRNVAHSEDFCNPALAFFLDHPRLIVLVTMALSVVTFIAAAEALRLIGRSDPRFVQTRSAWILPQTLPVAFCCLLLAALVYNDCQLKSRGRHVEWMVFQSLLVLSTMITFAAIIHCCWVSENARNSLPTTRA</sequence>